<dbReference type="Proteomes" id="UP001278050">
    <property type="component" value="Unassembled WGS sequence"/>
</dbReference>
<keyword evidence="4 7" id="KW-0812">Transmembrane</keyword>
<dbReference type="PANTHER" id="PTHR36838:SF1">
    <property type="entry name" value="SLR1864 PROTEIN"/>
    <property type="match status" value="1"/>
</dbReference>
<evidence type="ECO:0000313" key="8">
    <source>
        <dbReference type="EMBL" id="MDX5993967.1"/>
    </source>
</evidence>
<evidence type="ECO:0000256" key="7">
    <source>
        <dbReference type="SAM" id="Phobius"/>
    </source>
</evidence>
<dbReference type="EMBL" id="FNAE01000004">
    <property type="protein sequence ID" value="SDE79668.1"/>
    <property type="molecule type" value="Genomic_DNA"/>
</dbReference>
<keyword evidence="6 7" id="KW-0472">Membrane</keyword>
<evidence type="ECO:0000256" key="5">
    <source>
        <dbReference type="ARBA" id="ARBA00022989"/>
    </source>
</evidence>
<feature type="transmembrane region" description="Helical" evidence="7">
    <location>
        <begin position="288"/>
        <end position="310"/>
    </location>
</feature>
<evidence type="ECO:0000313" key="10">
    <source>
        <dbReference type="Proteomes" id="UP000182413"/>
    </source>
</evidence>
<dbReference type="AlphaFoldDB" id="A0A1G7FUW1"/>
<feature type="transmembrane region" description="Helical" evidence="7">
    <location>
        <begin position="231"/>
        <end position="250"/>
    </location>
</feature>
<name>A0A1G7FUW1_9GAMM</name>
<dbReference type="EMBL" id="JAWXXP010000001">
    <property type="protein sequence ID" value="MDX5993967.1"/>
    <property type="molecule type" value="Genomic_DNA"/>
</dbReference>
<accession>A0A1G7FUW1</accession>
<reference evidence="9 10" key="1">
    <citation type="submission" date="2016-10" db="EMBL/GenBank/DDBJ databases">
        <authorList>
            <person name="de Groot N.N."/>
        </authorList>
    </citation>
    <scope>NUCLEOTIDE SEQUENCE [LARGE SCALE GENOMIC DNA]</scope>
    <source>
        <strain evidence="9 10">JCM 10630</strain>
    </source>
</reference>
<gene>
    <name evidence="9" type="ORF">SAMN05216575_10419</name>
    <name evidence="8" type="ORF">SIM71_18050</name>
</gene>
<feature type="transmembrane region" description="Helical" evidence="7">
    <location>
        <begin position="199"/>
        <end position="219"/>
    </location>
</feature>
<feature type="transmembrane region" description="Helical" evidence="7">
    <location>
        <begin position="125"/>
        <end position="146"/>
    </location>
</feature>
<dbReference type="Pfam" id="PF03547">
    <property type="entry name" value="Mem_trans"/>
    <property type="match status" value="1"/>
</dbReference>
<sequence>MLTVLGITAPIFILIGLGFVSARIALVNREQIRGLGAFVINFALPALVLRALVERRLDEVLNWPYLAAYALASLSLFTAGFAVARWLRGQGQSASAILAMGMSVSNSGFIGYPIAVMVLGQTAAVAMALGMLVENLLLIPLALALAEAGTQRGSGGWALLRETGLRLARNPLIIAIALGLLLSLLQIRLPAVPFRVVDMLADASAPVALFVIGGSLYGLKLGGMGGDLVQTALGKLILHPLALLVAFLLLPGVEPQLMVAGLLFASAPMMSIYPILGQRFGLEQRCAAALVAATVLAFFSISGLLALLRWQGLLPG</sequence>
<feature type="transmembrane region" description="Helical" evidence="7">
    <location>
        <begin position="6"/>
        <end position="27"/>
    </location>
</feature>
<dbReference type="Proteomes" id="UP000182413">
    <property type="component" value="Unassembled WGS sequence"/>
</dbReference>
<dbReference type="GO" id="GO:0055085">
    <property type="term" value="P:transmembrane transport"/>
    <property type="evidence" value="ECO:0007669"/>
    <property type="project" value="InterPro"/>
</dbReference>
<dbReference type="RefSeq" id="WP_024767626.1">
    <property type="nucleotide sequence ID" value="NZ_CBCSET010000004.1"/>
</dbReference>
<comment type="subcellular location">
    <subcellularLocation>
        <location evidence="1">Membrane</location>
        <topology evidence="1">Multi-pass membrane protein</topology>
    </subcellularLocation>
</comment>
<dbReference type="OrthoDB" id="9810457at2"/>
<feature type="transmembrane region" description="Helical" evidence="7">
    <location>
        <begin position="65"/>
        <end position="84"/>
    </location>
</feature>
<keyword evidence="3" id="KW-1003">Cell membrane</keyword>
<dbReference type="GO" id="GO:0016020">
    <property type="term" value="C:membrane"/>
    <property type="evidence" value="ECO:0007669"/>
    <property type="project" value="UniProtKB-SubCell"/>
</dbReference>
<feature type="transmembrane region" description="Helical" evidence="7">
    <location>
        <begin position="256"/>
        <end position="276"/>
    </location>
</feature>
<evidence type="ECO:0000313" key="9">
    <source>
        <dbReference type="EMBL" id="SDE79668.1"/>
    </source>
</evidence>
<feature type="transmembrane region" description="Helical" evidence="7">
    <location>
        <begin position="34"/>
        <end position="53"/>
    </location>
</feature>
<evidence type="ECO:0000256" key="1">
    <source>
        <dbReference type="ARBA" id="ARBA00004141"/>
    </source>
</evidence>
<evidence type="ECO:0000256" key="3">
    <source>
        <dbReference type="ARBA" id="ARBA00022475"/>
    </source>
</evidence>
<feature type="transmembrane region" description="Helical" evidence="7">
    <location>
        <begin position="96"/>
        <end position="119"/>
    </location>
</feature>
<feature type="transmembrane region" description="Helical" evidence="7">
    <location>
        <begin position="167"/>
        <end position="187"/>
    </location>
</feature>
<evidence type="ECO:0000256" key="4">
    <source>
        <dbReference type="ARBA" id="ARBA00022692"/>
    </source>
</evidence>
<organism evidence="9 10">
    <name type="scientific">Ectopseudomonas alcaliphila</name>
    <dbReference type="NCBI Taxonomy" id="101564"/>
    <lineage>
        <taxon>Bacteria</taxon>
        <taxon>Pseudomonadati</taxon>
        <taxon>Pseudomonadota</taxon>
        <taxon>Gammaproteobacteria</taxon>
        <taxon>Pseudomonadales</taxon>
        <taxon>Pseudomonadaceae</taxon>
        <taxon>Ectopseudomonas</taxon>
    </lineage>
</organism>
<dbReference type="PANTHER" id="PTHR36838">
    <property type="entry name" value="AUXIN EFFLUX CARRIER FAMILY PROTEIN"/>
    <property type="match status" value="1"/>
</dbReference>
<dbReference type="InterPro" id="IPR004776">
    <property type="entry name" value="Mem_transp_PIN-like"/>
</dbReference>
<protein>
    <submittedName>
        <fullName evidence="8">AEC family transporter</fullName>
    </submittedName>
</protein>
<evidence type="ECO:0000256" key="2">
    <source>
        <dbReference type="ARBA" id="ARBA00022448"/>
    </source>
</evidence>
<keyword evidence="2" id="KW-0813">Transport</keyword>
<keyword evidence="11" id="KW-1185">Reference proteome</keyword>
<keyword evidence="5 7" id="KW-1133">Transmembrane helix</keyword>
<evidence type="ECO:0000313" key="11">
    <source>
        <dbReference type="Proteomes" id="UP001278050"/>
    </source>
</evidence>
<evidence type="ECO:0000256" key="6">
    <source>
        <dbReference type="ARBA" id="ARBA00023136"/>
    </source>
</evidence>
<reference evidence="8 11" key="2">
    <citation type="submission" date="2023-11" db="EMBL/GenBank/DDBJ databases">
        <title>MicrobeMod: A computational toolkit for identifying prokaryotic methylation and restriction-modification with nanopore sequencing.</title>
        <authorList>
            <person name="Crits-Christoph A."/>
            <person name="Kang S.C."/>
            <person name="Lee H."/>
            <person name="Ostrov N."/>
        </authorList>
    </citation>
    <scope>NUCLEOTIDE SEQUENCE [LARGE SCALE GENOMIC DNA]</scope>
    <source>
        <strain evidence="8 11">ATCC BAA-571</strain>
    </source>
</reference>
<proteinExistence type="predicted"/>